<dbReference type="PANTHER" id="PTHR22753:SF14">
    <property type="entry name" value="MONOACYLGLYCEROL_DIACYLGLYCEROL O-ACYLTRANSFERASE"/>
    <property type="match status" value="1"/>
</dbReference>
<dbReference type="EMBL" id="AM452935">
    <property type="protein sequence ID" value="CAN80977.1"/>
    <property type="molecule type" value="Genomic_DNA"/>
</dbReference>
<dbReference type="ExpressionAtlas" id="A5BB20">
    <property type="expression patterns" value="baseline and differential"/>
</dbReference>
<dbReference type="AlphaFoldDB" id="A5BB20"/>
<protein>
    <recommendedName>
        <fullName evidence="2">Acyltransferase-like protein, chloroplastic</fullName>
    </recommendedName>
</protein>
<reference evidence="1" key="1">
    <citation type="journal article" date="2007" name="PLoS ONE">
        <title>The first genome sequence of an elite grapevine cultivar (Pinot noir Vitis vinifera L.): coping with a highly heterozygous genome.</title>
        <authorList>
            <person name="Velasco R."/>
            <person name="Zharkikh A."/>
            <person name="Troggio M."/>
            <person name="Cartwright D.A."/>
            <person name="Cestaro A."/>
            <person name="Pruss D."/>
            <person name="Pindo M."/>
            <person name="FitzGerald L.M."/>
            <person name="Vezzulli S."/>
            <person name="Reid J."/>
            <person name="Malacarne G."/>
            <person name="Iliev D."/>
            <person name="Coppola G."/>
            <person name="Wardell B."/>
            <person name="Micheletti D."/>
            <person name="Macalma T."/>
            <person name="Facci M."/>
            <person name="Mitchell J.T."/>
            <person name="Perazzolli M."/>
            <person name="Eldredge G."/>
            <person name="Gatto P."/>
            <person name="Oyzerski R."/>
            <person name="Moretto M."/>
            <person name="Gutin N."/>
            <person name="Stefanini M."/>
            <person name="Chen Y."/>
            <person name="Segala C."/>
            <person name="Davenport C."/>
            <person name="Dematte L."/>
            <person name="Mraz A."/>
            <person name="Battilana J."/>
            <person name="Stormo K."/>
            <person name="Costa F."/>
            <person name="Tao Q."/>
            <person name="Si-Ammour A."/>
            <person name="Harkins T."/>
            <person name="Lackey A."/>
            <person name="Perbost C."/>
            <person name="Taillon B."/>
            <person name="Stella A."/>
            <person name="Solovyev V."/>
            <person name="Fawcett J.A."/>
            <person name="Sterck L."/>
            <person name="Vandepoele K."/>
            <person name="Grando S.M."/>
            <person name="Toppo S."/>
            <person name="Moser C."/>
            <person name="Lanchbury J."/>
            <person name="Bogden R."/>
            <person name="Skolnick M."/>
            <person name="Sgaramella V."/>
            <person name="Bhatnagar S.K."/>
            <person name="Fontana P."/>
            <person name="Gutin A."/>
            <person name="Van de Peer Y."/>
            <person name="Salamini F."/>
            <person name="Viola R."/>
        </authorList>
    </citation>
    <scope>NUCLEOTIDE SEQUENCE</scope>
</reference>
<accession>A5BB20</accession>
<dbReference type="PANTHER" id="PTHR22753">
    <property type="entry name" value="TRANSMEMBRANE PROTEIN 68"/>
    <property type="match status" value="1"/>
</dbReference>
<proteinExistence type="predicted"/>
<evidence type="ECO:0000313" key="1">
    <source>
        <dbReference type="EMBL" id="CAN80977.1"/>
    </source>
</evidence>
<gene>
    <name evidence="1" type="ORF">VITISV_039741</name>
</gene>
<name>A5BB20_VITVI</name>
<sequence length="231" mass="25480">MASVSSFRVALPSFVLNSECKSRNRAQIQCLTGPDSSMVSSDSVLVNGASVVGDKSKIEPLINGENRRLGSKVEEKKSVKDDVKEQLEVLWDDGYGTETVKDYLEISKEMIRPDGGPPRWFCPVACGQPLKDSPVLLFLPGIDGVGLGLILHHKALGKVSLDMVDLKICLLCPEMIIQFFLESTRSGQQKHNINRTRDGTLLKGSMSHPSDWNIKVKKEERPNLCATWLSA</sequence>
<organism evidence="1">
    <name type="scientific">Vitis vinifera</name>
    <name type="common">Grape</name>
    <dbReference type="NCBI Taxonomy" id="29760"/>
    <lineage>
        <taxon>Eukaryota</taxon>
        <taxon>Viridiplantae</taxon>
        <taxon>Streptophyta</taxon>
        <taxon>Embryophyta</taxon>
        <taxon>Tracheophyta</taxon>
        <taxon>Spermatophyta</taxon>
        <taxon>Magnoliopsida</taxon>
        <taxon>eudicotyledons</taxon>
        <taxon>Gunneridae</taxon>
        <taxon>Pentapetalae</taxon>
        <taxon>rosids</taxon>
        <taxon>Vitales</taxon>
        <taxon>Vitaceae</taxon>
        <taxon>Viteae</taxon>
        <taxon>Vitis</taxon>
    </lineage>
</organism>
<evidence type="ECO:0008006" key="2">
    <source>
        <dbReference type="Google" id="ProtNLM"/>
    </source>
</evidence>